<evidence type="ECO:0000313" key="3">
    <source>
        <dbReference type="Proteomes" id="UP000887561"/>
    </source>
</evidence>
<keyword evidence="3" id="KW-1185">Reference proteome</keyword>
<dbReference type="InterPro" id="IPR000101">
    <property type="entry name" value="GGT_peptidase"/>
</dbReference>
<reference evidence="4" key="1">
    <citation type="submission" date="2022-11" db="UniProtKB">
        <authorList>
            <consortium name="WormBaseParasite"/>
        </authorList>
    </citation>
    <scope>IDENTIFICATION</scope>
</reference>
<dbReference type="GO" id="GO:0036374">
    <property type="term" value="F:glutathione hydrolase activity"/>
    <property type="evidence" value="ECO:0007669"/>
    <property type="project" value="InterPro"/>
</dbReference>
<protein>
    <submittedName>
        <fullName evidence="4">Uncharacterized protein</fullName>
    </submittedName>
</protein>
<organism evidence="3 4">
    <name type="scientific">Meloidogyne javanica</name>
    <name type="common">Root-knot nematode worm</name>
    <dbReference type="NCBI Taxonomy" id="6303"/>
    <lineage>
        <taxon>Eukaryota</taxon>
        <taxon>Metazoa</taxon>
        <taxon>Ecdysozoa</taxon>
        <taxon>Nematoda</taxon>
        <taxon>Chromadorea</taxon>
        <taxon>Rhabditida</taxon>
        <taxon>Tylenchina</taxon>
        <taxon>Tylenchomorpha</taxon>
        <taxon>Tylenchoidea</taxon>
        <taxon>Meloidogynidae</taxon>
        <taxon>Meloidogyninae</taxon>
        <taxon>Meloidogyne</taxon>
        <taxon>Meloidogyne incognita group</taxon>
    </lineage>
</organism>
<evidence type="ECO:0000256" key="1">
    <source>
        <dbReference type="PIRSR" id="PIRSR600101-1"/>
    </source>
</evidence>
<evidence type="ECO:0000313" key="4">
    <source>
        <dbReference type="WBParaSite" id="scaffold5892_cov193.g10139"/>
    </source>
</evidence>
<evidence type="ECO:0000256" key="2">
    <source>
        <dbReference type="PIRSR" id="PIRSR600101-2"/>
    </source>
</evidence>
<feature type="active site" description="Nucleophile" evidence="1">
    <location>
        <position position="37"/>
    </location>
</feature>
<dbReference type="Proteomes" id="UP000887561">
    <property type="component" value="Unplaced"/>
</dbReference>
<dbReference type="GO" id="GO:0006751">
    <property type="term" value="P:glutathione catabolic process"/>
    <property type="evidence" value="ECO:0007669"/>
    <property type="project" value="InterPro"/>
</dbReference>
<accession>A0A915MVG9</accession>
<proteinExistence type="predicted"/>
<dbReference type="GO" id="GO:0005886">
    <property type="term" value="C:plasma membrane"/>
    <property type="evidence" value="ECO:0007669"/>
    <property type="project" value="TreeGrafter"/>
</dbReference>
<sequence>MTKHAFAKWIASLIPNEAQPMKYYSLDLTGHVPDHGTSHVVAIDHEGNAVSATSSINQLLYHKIIINENTLNLRLGSKRMSPTLAIEKQASVVQALILMDDGFIHGNSDFRRKTATYPAGY</sequence>
<dbReference type="InterPro" id="IPR029055">
    <property type="entry name" value="Ntn_hydrolases_N"/>
</dbReference>
<dbReference type="InterPro" id="IPR043137">
    <property type="entry name" value="GGT_ssub_C"/>
</dbReference>
<dbReference type="PANTHER" id="PTHR11686">
    <property type="entry name" value="GAMMA GLUTAMYL TRANSPEPTIDASE"/>
    <property type="match status" value="1"/>
</dbReference>
<dbReference type="SUPFAM" id="SSF56235">
    <property type="entry name" value="N-terminal nucleophile aminohydrolases (Ntn hydrolases)"/>
    <property type="match status" value="1"/>
</dbReference>
<dbReference type="PANTHER" id="PTHR11686:SF46">
    <property type="entry name" value="GAMMA-GLUTAMYLTRANSPEPTIDASE 1"/>
    <property type="match status" value="1"/>
</dbReference>
<feature type="binding site" evidence="2">
    <location>
        <begin position="55"/>
        <end position="57"/>
    </location>
    <ligand>
        <name>L-glutamate</name>
        <dbReference type="ChEBI" id="CHEBI:29985"/>
    </ligand>
</feature>
<dbReference type="WBParaSite" id="scaffold5892_cov193.g10139">
    <property type="protein sequence ID" value="scaffold5892_cov193.g10139"/>
    <property type="gene ID" value="scaffold5892_cov193.g10139"/>
</dbReference>
<dbReference type="Pfam" id="PF01019">
    <property type="entry name" value="G_glu_transpept"/>
    <property type="match status" value="1"/>
</dbReference>
<dbReference type="Gene3D" id="3.60.20.40">
    <property type="match status" value="1"/>
</dbReference>
<name>A0A915MVG9_MELJA</name>
<dbReference type="AlphaFoldDB" id="A0A915MVG9"/>